<gene>
    <name evidence="1" type="ORF">C7448_11061</name>
</gene>
<evidence type="ECO:0000313" key="1">
    <source>
        <dbReference type="EMBL" id="REH45033.1"/>
    </source>
</evidence>
<name>A0A3E0HH67_9FLAO</name>
<comment type="caution">
    <text evidence="1">The sequence shown here is derived from an EMBL/GenBank/DDBJ whole genome shotgun (WGS) entry which is preliminary data.</text>
</comment>
<dbReference type="EMBL" id="QUNS01000010">
    <property type="protein sequence ID" value="REH45033.1"/>
    <property type="molecule type" value="Genomic_DNA"/>
</dbReference>
<accession>A0A3E0HH67</accession>
<dbReference type="AlphaFoldDB" id="A0A3E0HH67"/>
<proteinExistence type="predicted"/>
<protein>
    <submittedName>
        <fullName evidence="1">Uncharacterized protein</fullName>
    </submittedName>
</protein>
<reference evidence="1 2" key="1">
    <citation type="submission" date="2018-08" db="EMBL/GenBank/DDBJ databases">
        <title>Genomic Encyclopedia of Type Strains, Phase IV (KMG-IV): sequencing the most valuable type-strain genomes for metagenomic binning, comparative biology and taxonomic classification.</title>
        <authorList>
            <person name="Goeker M."/>
        </authorList>
    </citation>
    <scope>NUCLEOTIDE SEQUENCE [LARGE SCALE GENOMIC DNA]</scope>
    <source>
        <strain evidence="1 2">DSM 18841</strain>
    </source>
</reference>
<sequence>MLYQLKFINIMKKSILNLGKKLNKTEQKLVNGGKVIGFPCSSNFFCTLDCQEGDACAVPNGMGGANRGIIKNGQCCPA</sequence>
<dbReference type="Proteomes" id="UP000256884">
    <property type="component" value="Unassembled WGS sequence"/>
</dbReference>
<evidence type="ECO:0000313" key="2">
    <source>
        <dbReference type="Proteomes" id="UP000256884"/>
    </source>
</evidence>
<organism evidence="1 2">
    <name type="scientific">Tenacibaculum gallaicum</name>
    <dbReference type="NCBI Taxonomy" id="561505"/>
    <lineage>
        <taxon>Bacteria</taxon>
        <taxon>Pseudomonadati</taxon>
        <taxon>Bacteroidota</taxon>
        <taxon>Flavobacteriia</taxon>
        <taxon>Flavobacteriales</taxon>
        <taxon>Flavobacteriaceae</taxon>
        <taxon>Tenacibaculum</taxon>
    </lineage>
</organism>
<keyword evidence="2" id="KW-1185">Reference proteome</keyword>